<comment type="similarity">
    <text evidence="5">Belongs to the peptidase S8 family.</text>
</comment>
<evidence type="ECO:0000313" key="9">
    <source>
        <dbReference type="Proteomes" id="UP000185557"/>
    </source>
</evidence>
<dbReference type="InterPro" id="IPR036852">
    <property type="entry name" value="Peptidase_S8/S53_dom_sf"/>
</dbReference>
<dbReference type="Gene3D" id="2.60.120.260">
    <property type="entry name" value="Galactose-binding domain-like"/>
    <property type="match status" value="1"/>
</dbReference>
<keyword evidence="9" id="KW-1185">Reference proteome</keyword>
<evidence type="ECO:0000259" key="7">
    <source>
        <dbReference type="PROSITE" id="PS51829"/>
    </source>
</evidence>
<evidence type="ECO:0000256" key="1">
    <source>
        <dbReference type="ARBA" id="ARBA00022670"/>
    </source>
</evidence>
<evidence type="ECO:0000256" key="2">
    <source>
        <dbReference type="ARBA" id="ARBA00022801"/>
    </source>
</evidence>
<dbReference type="EMBL" id="MRCG01000018">
    <property type="protein sequence ID" value="OKH45162.1"/>
    <property type="molecule type" value="Genomic_DNA"/>
</dbReference>
<evidence type="ECO:0000256" key="6">
    <source>
        <dbReference type="SAM" id="MobiDB-lite"/>
    </source>
</evidence>
<dbReference type="GO" id="GO:0004252">
    <property type="term" value="F:serine-type endopeptidase activity"/>
    <property type="evidence" value="ECO:0007669"/>
    <property type="project" value="UniProtKB-UniRule"/>
</dbReference>
<feature type="region of interest" description="Disordered" evidence="6">
    <location>
        <begin position="1"/>
        <end position="25"/>
    </location>
</feature>
<feature type="active site" description="Charge relay system" evidence="4 5">
    <location>
        <position position="496"/>
    </location>
</feature>
<name>A0A1U7J0H2_9CYAN</name>
<protein>
    <submittedName>
        <fullName evidence="8">Peptidase S8</fullName>
    </submittedName>
</protein>
<dbReference type="GO" id="GO:0005737">
    <property type="term" value="C:cytoplasm"/>
    <property type="evidence" value="ECO:0007669"/>
    <property type="project" value="UniProtKB-ARBA"/>
</dbReference>
<dbReference type="PANTHER" id="PTHR42884:SF14">
    <property type="entry name" value="NEUROENDOCRINE CONVERTASE 1"/>
    <property type="match status" value="1"/>
</dbReference>
<dbReference type="PANTHER" id="PTHR42884">
    <property type="entry name" value="PROPROTEIN CONVERTASE SUBTILISIN/KEXIN-RELATED"/>
    <property type="match status" value="1"/>
</dbReference>
<dbReference type="Pfam" id="PF00082">
    <property type="entry name" value="Peptidase_S8"/>
    <property type="match status" value="1"/>
</dbReference>
<dbReference type="Proteomes" id="UP000185557">
    <property type="component" value="Unassembled WGS sequence"/>
</dbReference>
<dbReference type="InterPro" id="IPR015500">
    <property type="entry name" value="Peptidase_S8_subtilisin-rel"/>
</dbReference>
<dbReference type="Pfam" id="PF01483">
    <property type="entry name" value="P_proprotein"/>
    <property type="match status" value="1"/>
</dbReference>
<dbReference type="SUPFAM" id="SSF52743">
    <property type="entry name" value="Subtilisin-like"/>
    <property type="match status" value="1"/>
</dbReference>
<dbReference type="GO" id="GO:0016020">
    <property type="term" value="C:membrane"/>
    <property type="evidence" value="ECO:0007669"/>
    <property type="project" value="TreeGrafter"/>
</dbReference>
<dbReference type="InterPro" id="IPR023828">
    <property type="entry name" value="Peptidase_S8_Ser-AS"/>
</dbReference>
<dbReference type="PROSITE" id="PS51829">
    <property type="entry name" value="P_HOMO_B"/>
    <property type="match status" value="1"/>
</dbReference>
<evidence type="ECO:0000313" key="8">
    <source>
        <dbReference type="EMBL" id="OKH45162.1"/>
    </source>
</evidence>
<gene>
    <name evidence="8" type="ORF">NIES30_20515</name>
</gene>
<dbReference type="Gene3D" id="3.40.50.200">
    <property type="entry name" value="Peptidase S8/S53 domain"/>
    <property type="match status" value="1"/>
</dbReference>
<keyword evidence="3 5" id="KW-0720">Serine protease</keyword>
<evidence type="ECO:0000256" key="5">
    <source>
        <dbReference type="PROSITE-ProRule" id="PRU01240"/>
    </source>
</evidence>
<sequence length="707" mass="75046">MTGFSSDARLPHSDPGSSGPRSDFRGEILQRGGEELLLEKVPTRFTTRLTAATALESLQERLNPLAVRPVAGGQLVEWQMAENGLETALTTARQDPTVRFASHVYRLVDSPQTWVYLTDQLTVQFAPDTTKDTIDALLASLGIAIENPLEGMPNTFVVRVTPAAIENPIKIANRLMALEMVLAAEPNLAIETGSLYRPTDDRYPQQWHLFHNGGASLAAGSHISAEAAWDITRGSRSVVIAVSDDGFDLNHPDLQGVGKLVAPLDLKDKDALPLPAKQGENHGTAVAGLAIGEENTTGIVGVAPGCAFLPIRTTGFIDDGAIEQLFNEAVRRGAAVIVCSWSPAANYFPLTLRQTNALTRAATTGRNGKGCVIVFSAGNANRPVSGTINETQWPKNALSGPTRWLSGFAIHPDVIAVSASTSLGTKAAYSNWGEHIAVAAPSNNAPPNMALPQVGNVPTGPPLTQYQPGRGMVTSDRTQAAGYSGDDYTNAFGGTSSSCPVVAGVAGLMLSVNPGLTARQVREILQATADKIVDRTPDPQLGLQHGTYNASGHSQWFGYGKVNAAAAVREAQRRAFAGRQLGRVVQQQNQTAQDIPDNQPNGVESSIAVATTGTVTDVQVEVSANHEFLGDVSFTLIAPNGSTVLLQGRSLGRQTELRTTYSLQTTPVLMRFIGQATQGTWRLRAVDHAPEATGRLLSWTLTLAVNG</sequence>
<keyword evidence="1 5" id="KW-0645">Protease</keyword>
<accession>A0A1U7J0H2</accession>
<dbReference type="STRING" id="549789.NIES30_20515"/>
<evidence type="ECO:0000256" key="4">
    <source>
        <dbReference type="PIRSR" id="PIRSR615500-1"/>
    </source>
</evidence>
<dbReference type="SUPFAM" id="SSF49785">
    <property type="entry name" value="Galactose-binding domain-like"/>
    <property type="match status" value="1"/>
</dbReference>
<proteinExistence type="inferred from homology"/>
<dbReference type="InterPro" id="IPR000209">
    <property type="entry name" value="Peptidase_S8/S53_dom"/>
</dbReference>
<organism evidence="8 9">
    <name type="scientific">Phormidium tenue NIES-30</name>
    <dbReference type="NCBI Taxonomy" id="549789"/>
    <lineage>
        <taxon>Bacteria</taxon>
        <taxon>Bacillati</taxon>
        <taxon>Cyanobacteriota</taxon>
        <taxon>Cyanophyceae</taxon>
        <taxon>Oscillatoriophycideae</taxon>
        <taxon>Oscillatoriales</taxon>
        <taxon>Oscillatoriaceae</taxon>
        <taxon>Phormidium</taxon>
    </lineage>
</organism>
<comment type="caution">
    <text evidence="8">The sequence shown here is derived from an EMBL/GenBank/DDBJ whole genome shotgun (WGS) entry which is preliminary data.</text>
</comment>
<feature type="active site" description="Charge relay system" evidence="4 5">
    <location>
        <position position="282"/>
    </location>
</feature>
<dbReference type="AlphaFoldDB" id="A0A1U7J0H2"/>
<dbReference type="RefSeq" id="WP_073610313.1">
    <property type="nucleotide sequence ID" value="NZ_MRCG01000018.1"/>
</dbReference>
<dbReference type="InterPro" id="IPR034054">
    <property type="entry name" value="Pep_S8_PrcA"/>
</dbReference>
<dbReference type="PRINTS" id="PR00723">
    <property type="entry name" value="SUBTILISIN"/>
</dbReference>
<dbReference type="GO" id="GO:0012505">
    <property type="term" value="C:endomembrane system"/>
    <property type="evidence" value="ECO:0007669"/>
    <property type="project" value="UniProtKB-ARBA"/>
</dbReference>
<keyword evidence="2 5" id="KW-0378">Hydrolase</keyword>
<dbReference type="GO" id="GO:0016485">
    <property type="term" value="P:protein processing"/>
    <property type="evidence" value="ECO:0007669"/>
    <property type="project" value="TreeGrafter"/>
</dbReference>
<dbReference type="PROSITE" id="PS00138">
    <property type="entry name" value="SUBTILASE_SER"/>
    <property type="match status" value="1"/>
</dbReference>
<dbReference type="InterPro" id="IPR002884">
    <property type="entry name" value="P_dom"/>
</dbReference>
<feature type="domain" description="P/Homo B" evidence="7">
    <location>
        <begin position="584"/>
        <end position="707"/>
    </location>
</feature>
<dbReference type="InterPro" id="IPR008979">
    <property type="entry name" value="Galactose-bd-like_sf"/>
</dbReference>
<feature type="active site" description="Charge relay system" evidence="4 5">
    <location>
        <position position="244"/>
    </location>
</feature>
<reference evidence="8 9" key="1">
    <citation type="submission" date="2016-11" db="EMBL/GenBank/DDBJ databases">
        <title>Draft Genome Sequences of Nine Cyanobacterial Strains from Diverse Habitats.</title>
        <authorList>
            <person name="Zhu T."/>
            <person name="Hou S."/>
            <person name="Lu X."/>
            <person name="Hess W.R."/>
        </authorList>
    </citation>
    <scope>NUCLEOTIDE SEQUENCE [LARGE SCALE GENOMIC DNA]</scope>
    <source>
        <strain evidence="8 9">NIES-30</strain>
    </source>
</reference>
<dbReference type="PROSITE" id="PS51892">
    <property type="entry name" value="SUBTILASE"/>
    <property type="match status" value="1"/>
</dbReference>
<evidence type="ECO:0000256" key="3">
    <source>
        <dbReference type="ARBA" id="ARBA00022825"/>
    </source>
</evidence>
<dbReference type="CDD" id="cd07498">
    <property type="entry name" value="Peptidases_S8_15"/>
    <property type="match status" value="1"/>
</dbReference>